<comment type="caution">
    <text evidence="2">The sequence shown here is derived from an EMBL/GenBank/DDBJ whole genome shotgun (WGS) entry which is preliminary data.</text>
</comment>
<dbReference type="RefSeq" id="XP_046116090.1">
    <property type="nucleotide sequence ID" value="XM_046262369.1"/>
</dbReference>
<evidence type="ECO:0000313" key="3">
    <source>
        <dbReference type="Proteomes" id="UP000887229"/>
    </source>
</evidence>
<feature type="region of interest" description="Disordered" evidence="1">
    <location>
        <begin position="49"/>
        <end position="114"/>
    </location>
</feature>
<name>A0A9P8CNW6_9HYPO</name>
<dbReference type="EMBL" id="MU251263">
    <property type="protein sequence ID" value="KAG9252166.1"/>
    <property type="molecule type" value="Genomic_DNA"/>
</dbReference>
<evidence type="ECO:0000256" key="1">
    <source>
        <dbReference type="SAM" id="MobiDB-lite"/>
    </source>
</evidence>
<feature type="compositionally biased region" description="Polar residues" evidence="1">
    <location>
        <begin position="60"/>
        <end position="70"/>
    </location>
</feature>
<dbReference type="GeneID" id="70293272"/>
<reference evidence="2" key="1">
    <citation type="journal article" date="2021" name="IMA Fungus">
        <title>Genomic characterization of three marine fungi, including Emericellopsis atlantica sp. nov. with signatures of a generalist lifestyle and marine biomass degradation.</title>
        <authorList>
            <person name="Hagestad O.C."/>
            <person name="Hou L."/>
            <person name="Andersen J.H."/>
            <person name="Hansen E.H."/>
            <person name="Altermark B."/>
            <person name="Li C."/>
            <person name="Kuhnert E."/>
            <person name="Cox R.J."/>
            <person name="Crous P.W."/>
            <person name="Spatafora J.W."/>
            <person name="Lail K."/>
            <person name="Amirebrahimi M."/>
            <person name="Lipzen A."/>
            <person name="Pangilinan J."/>
            <person name="Andreopoulos W."/>
            <person name="Hayes R.D."/>
            <person name="Ng V."/>
            <person name="Grigoriev I.V."/>
            <person name="Jackson S.A."/>
            <person name="Sutton T.D.S."/>
            <person name="Dobson A.D.W."/>
            <person name="Rama T."/>
        </authorList>
    </citation>
    <scope>NUCLEOTIDE SEQUENCE</scope>
    <source>
        <strain evidence="2">TS7</strain>
    </source>
</reference>
<proteinExistence type="predicted"/>
<dbReference type="Proteomes" id="UP000887229">
    <property type="component" value="Unassembled WGS sequence"/>
</dbReference>
<evidence type="ECO:0000313" key="2">
    <source>
        <dbReference type="EMBL" id="KAG9252166.1"/>
    </source>
</evidence>
<keyword evidence="3" id="KW-1185">Reference proteome</keyword>
<sequence length="207" mass="22993">MFDTWHSVFSVTNKRTIGEARGEVEEGSQRGEPQVQEGIYIPGNLRIISDNGQQRETERVPTNPTVTEDTAPTDVERAGVEDNGTTALPQDAVVNDDDQPAASNLEPSVAGHMEPNAGKSWELMLWMRWGRDQASPPVPWHTKYDRDEDLDRLQHSTPATISGAMLSAWIKYANRKALSILKRQISFASECGKNESRVACTINTQSE</sequence>
<protein>
    <submittedName>
        <fullName evidence="2">Uncharacterized protein</fullName>
    </submittedName>
</protein>
<dbReference type="AlphaFoldDB" id="A0A9P8CNW6"/>
<accession>A0A9P8CNW6</accession>
<gene>
    <name evidence="2" type="ORF">F5Z01DRAFT_638447</name>
</gene>
<organism evidence="2 3">
    <name type="scientific">Emericellopsis atlantica</name>
    <dbReference type="NCBI Taxonomy" id="2614577"/>
    <lineage>
        <taxon>Eukaryota</taxon>
        <taxon>Fungi</taxon>
        <taxon>Dikarya</taxon>
        <taxon>Ascomycota</taxon>
        <taxon>Pezizomycotina</taxon>
        <taxon>Sordariomycetes</taxon>
        <taxon>Hypocreomycetidae</taxon>
        <taxon>Hypocreales</taxon>
        <taxon>Bionectriaceae</taxon>
        <taxon>Emericellopsis</taxon>
    </lineage>
</organism>